<name>A0A8X7NN90_CANPA</name>
<gene>
    <name evidence="5" type="ORF">FOB60_002627</name>
</gene>
<dbReference type="SUPFAM" id="SSF54626">
    <property type="entry name" value="Chalcone isomerase"/>
    <property type="match status" value="1"/>
</dbReference>
<evidence type="ECO:0000259" key="4">
    <source>
        <dbReference type="Pfam" id="PF16035"/>
    </source>
</evidence>
<proteinExistence type="inferred from homology"/>
<dbReference type="EMBL" id="JABWAB010000004">
    <property type="protein sequence ID" value="KAF6052371.1"/>
    <property type="molecule type" value="Genomic_DNA"/>
</dbReference>
<feature type="region of interest" description="Disordered" evidence="3">
    <location>
        <begin position="39"/>
        <end position="63"/>
    </location>
</feature>
<dbReference type="Pfam" id="PF16035">
    <property type="entry name" value="Chalcone_2"/>
    <property type="match status" value="1"/>
</dbReference>
<protein>
    <recommendedName>
        <fullName evidence="2">Altered inheritance of mitochondria protein 18, mitochondrial</fullName>
    </recommendedName>
</protein>
<evidence type="ECO:0000313" key="5">
    <source>
        <dbReference type="EMBL" id="KAF6052371.1"/>
    </source>
</evidence>
<keyword evidence="5" id="KW-0413">Isomerase</keyword>
<feature type="domain" description="Chalcone isomerase" evidence="4">
    <location>
        <begin position="98"/>
        <end position="295"/>
    </location>
</feature>
<dbReference type="GO" id="GO:0016872">
    <property type="term" value="F:intramolecular lyase activity"/>
    <property type="evidence" value="ECO:0007669"/>
    <property type="project" value="InterPro"/>
</dbReference>
<evidence type="ECO:0000256" key="2">
    <source>
        <dbReference type="ARBA" id="ARBA00018755"/>
    </source>
</evidence>
<dbReference type="InterPro" id="IPR036298">
    <property type="entry name" value="Chalcone_isomerase_sf"/>
</dbReference>
<evidence type="ECO:0000256" key="1">
    <source>
        <dbReference type="ARBA" id="ARBA00009111"/>
    </source>
</evidence>
<comment type="caution">
    <text evidence="5">The sequence shown here is derived from an EMBL/GenBank/DDBJ whole genome shotgun (WGS) entry which is preliminary data.</text>
</comment>
<sequence length="311" mass="34224">MFRSFLRLKPVRYVPALAVSAYAIHYQLNQFQTHNQGSNSNIIHLDTQPQQQPPATSAIEGDDPIRKPFATYTNEIDVDNSISSFPTVIPKAEFSSEPFELVGHGVRSVTFISFKVYGIGIYVAQKDIPKSIDILKQFAINNPILPDDDNAVGVAKAIIDNPSESDQVAYDLLDNGVRFLARLSPVRNTDFNHMKDGLIKSILSGYNNADLKQQLNQGLDELRGVFSGYRGSVPKNDVLVLEMLPNGGLGICYVNQKSGEVKKMGVVTNPLIGKTLMWKYLSSTKPLSESLRKSCTAGISAMLDHYGNGKS</sequence>
<dbReference type="AlphaFoldDB" id="A0A8X7NN90"/>
<dbReference type="PANTHER" id="PTHR47284:SF3">
    <property type="entry name" value="FATTY-ACID-BINDING PROTEIN 2"/>
    <property type="match status" value="1"/>
</dbReference>
<evidence type="ECO:0000256" key="3">
    <source>
        <dbReference type="SAM" id="MobiDB-lite"/>
    </source>
</evidence>
<dbReference type="Gene3D" id="3.50.70.10">
    <property type="match status" value="1"/>
</dbReference>
<reference evidence="5" key="1">
    <citation type="submission" date="2020-03" db="EMBL/GenBank/DDBJ databases">
        <title>FDA dAtabase for Regulatory Grade micrObial Sequences (FDA-ARGOS): Supporting development and validation of Infectious Disease Dx tests.</title>
        <authorList>
            <person name="Campos J."/>
            <person name="Goldberg B."/>
            <person name="Tallon L."/>
            <person name="Sadzewicz L."/>
            <person name="Vavikolanu K."/>
            <person name="Mehta A."/>
            <person name="Aluvathingal J."/>
            <person name="Nadendla S."/>
            <person name="Nandy P."/>
            <person name="Geyer C."/>
            <person name="Yan Y."/>
            <person name="Sichtig H."/>
        </authorList>
    </citation>
    <scope>NUCLEOTIDE SEQUENCE [LARGE SCALE GENOMIC DNA]</scope>
    <source>
        <strain evidence="5">FDAARGOS_652</strain>
    </source>
</reference>
<dbReference type="Proteomes" id="UP000590412">
    <property type="component" value="Unassembled WGS sequence"/>
</dbReference>
<dbReference type="InterPro" id="IPR016087">
    <property type="entry name" value="Chalcone_isomerase"/>
</dbReference>
<dbReference type="InterPro" id="IPR016088">
    <property type="entry name" value="Chalcone_isomerase_3-sand"/>
</dbReference>
<comment type="similarity">
    <text evidence="1">Belongs to the AIM18/AIM46 family.</text>
</comment>
<dbReference type="PANTHER" id="PTHR47284">
    <property type="entry name" value="FATTY-ACID-BINDING PROTEIN 2"/>
    <property type="match status" value="1"/>
</dbReference>
<dbReference type="OrthoDB" id="18193at2759"/>
<accession>A0A8X7NN90</accession>
<organism evidence="5 6">
    <name type="scientific">Candida parapsilosis</name>
    <name type="common">Yeast</name>
    <dbReference type="NCBI Taxonomy" id="5480"/>
    <lineage>
        <taxon>Eukaryota</taxon>
        <taxon>Fungi</taxon>
        <taxon>Dikarya</taxon>
        <taxon>Ascomycota</taxon>
        <taxon>Saccharomycotina</taxon>
        <taxon>Pichiomycetes</taxon>
        <taxon>Debaryomycetaceae</taxon>
        <taxon>Candida/Lodderomyces clade</taxon>
        <taxon>Candida</taxon>
    </lineage>
</organism>
<evidence type="ECO:0000313" key="6">
    <source>
        <dbReference type="Proteomes" id="UP000590412"/>
    </source>
</evidence>